<dbReference type="STRING" id="223786.SAMN05216234_10111"/>
<evidence type="ECO:0000313" key="1">
    <source>
        <dbReference type="EMBL" id="SFO86702.1"/>
    </source>
</evidence>
<dbReference type="AlphaFoldDB" id="A0A1I5KP52"/>
<gene>
    <name evidence="1" type="ORF">SAMN05216234_10111</name>
</gene>
<reference evidence="1 2" key="1">
    <citation type="submission" date="2016-10" db="EMBL/GenBank/DDBJ databases">
        <authorList>
            <person name="de Groot N.N."/>
        </authorList>
    </citation>
    <scope>NUCLEOTIDE SEQUENCE [LARGE SCALE GENOMIC DNA]</scope>
    <source>
        <strain evidence="1 2">EP1-55-1</strain>
    </source>
</reference>
<evidence type="ECO:0008006" key="3">
    <source>
        <dbReference type="Google" id="ProtNLM"/>
    </source>
</evidence>
<proteinExistence type="predicted"/>
<sequence>MIYIAFSDEIKPVKSYMTCVHSIKKSIDKDKYYRVVINYALMVKKYIRYAINGDLYIFSNHKGMLSYKNLFNTDDISTDDLKNLYTKMVDNKEPRKIYNKLISLAPLDRCPYCGIGQVSTLDHYLPKSKFPTFSVLPYNLVPSCKDCNTGKGQSFTTVKEEQTLHPYYDDFTKEQWLFAEVQKTSPVSVKFFVKAPNKWDDTDKKRLESHFKNYNLAKRFAIEASNELATIREEFKLFLMSEQDRKSELNKRFMTYNKRYINSWQTALYQALVNSDWYCKYEL</sequence>
<protein>
    <recommendedName>
        <fullName evidence="3">HNH endonuclease</fullName>
    </recommendedName>
</protein>
<evidence type="ECO:0000313" key="2">
    <source>
        <dbReference type="Proteomes" id="UP000199227"/>
    </source>
</evidence>
<dbReference type="OrthoDB" id="9816185at2"/>
<dbReference type="Gene3D" id="1.10.30.50">
    <property type="match status" value="1"/>
</dbReference>
<dbReference type="Proteomes" id="UP000199227">
    <property type="component" value="Unassembled WGS sequence"/>
</dbReference>
<dbReference type="EMBL" id="FOXB01000001">
    <property type="protein sequence ID" value="SFO86702.1"/>
    <property type="molecule type" value="Genomic_DNA"/>
</dbReference>
<dbReference type="RefSeq" id="WP_092909651.1">
    <property type="nucleotide sequence ID" value="NZ_FOXB01000001.1"/>
</dbReference>
<name>A0A1I5KP52_9BACT</name>
<accession>A0A1I5KP52</accession>
<keyword evidence="2" id="KW-1185">Reference proteome</keyword>
<organism evidence="1 2">
    <name type="scientific">Hydrogenimonas thermophila</name>
    <dbReference type="NCBI Taxonomy" id="223786"/>
    <lineage>
        <taxon>Bacteria</taxon>
        <taxon>Pseudomonadati</taxon>
        <taxon>Campylobacterota</taxon>
        <taxon>Epsilonproteobacteria</taxon>
        <taxon>Campylobacterales</taxon>
        <taxon>Hydrogenimonadaceae</taxon>
        <taxon>Hydrogenimonas</taxon>
    </lineage>
</organism>